<reference evidence="2 3" key="1">
    <citation type="submission" date="2018-02" db="EMBL/GenBank/DDBJ databases">
        <title>Comparative genomes isolates from brazilian mangrove.</title>
        <authorList>
            <person name="Araujo J.E."/>
            <person name="Taketani R.G."/>
            <person name="Silva M.C.P."/>
            <person name="Loureco M.V."/>
            <person name="Andreote F.D."/>
        </authorList>
    </citation>
    <scope>NUCLEOTIDE SEQUENCE [LARGE SCALE GENOMIC DNA]</scope>
    <source>
        <strain evidence="2 3">Nap-Phe MGV</strain>
    </source>
</reference>
<accession>A0A2S8GTC7</accession>
<evidence type="ECO:0000313" key="2">
    <source>
        <dbReference type="EMBL" id="PQO47631.1"/>
    </source>
</evidence>
<dbReference type="PROSITE" id="PS51257">
    <property type="entry name" value="PROKAR_LIPOPROTEIN"/>
    <property type="match status" value="1"/>
</dbReference>
<protein>
    <submittedName>
        <fullName evidence="2">Uncharacterized protein</fullName>
    </submittedName>
</protein>
<dbReference type="EMBL" id="PUHZ01000004">
    <property type="protein sequence ID" value="PQO47631.1"/>
    <property type="molecule type" value="Genomic_DNA"/>
</dbReference>
<dbReference type="RefSeq" id="WP_105333892.1">
    <property type="nucleotide sequence ID" value="NZ_PUHZ01000004.1"/>
</dbReference>
<feature type="signal peptide" evidence="1">
    <location>
        <begin position="1"/>
        <end position="25"/>
    </location>
</feature>
<dbReference type="AlphaFoldDB" id="A0A2S8GTC7"/>
<proteinExistence type="predicted"/>
<evidence type="ECO:0000313" key="3">
    <source>
        <dbReference type="Proteomes" id="UP000237819"/>
    </source>
</evidence>
<comment type="caution">
    <text evidence="2">The sequence shown here is derived from an EMBL/GenBank/DDBJ whole genome shotgun (WGS) entry which is preliminary data.</text>
</comment>
<name>A0A2S8GTC7_9BACT</name>
<evidence type="ECO:0000256" key="1">
    <source>
        <dbReference type="SAM" id="SignalP"/>
    </source>
</evidence>
<keyword evidence="1" id="KW-0732">Signal</keyword>
<dbReference type="OrthoDB" id="9908850at2"/>
<sequence length="149" mass="15405">MKTFQLRPTLACCLAAALFAISAVGCGGSSTGDVGKSEPGMPGARDGLTGLTELLKYVKHEGLPLPSNKSDFAKYDPIFPDVGTLVQNGTVVYLYGAQIDPTSSEEKLVAMQADAEQNGGLVLVSTGEVKYLEAAEVAALPAGGKKGKR</sequence>
<feature type="chain" id="PRO_5015702362" evidence="1">
    <location>
        <begin position="26"/>
        <end position="149"/>
    </location>
</feature>
<gene>
    <name evidence="2" type="ORF">C5Y93_02955</name>
</gene>
<dbReference type="Proteomes" id="UP000237819">
    <property type="component" value="Unassembled WGS sequence"/>
</dbReference>
<organism evidence="2 3">
    <name type="scientific">Blastopirellula marina</name>
    <dbReference type="NCBI Taxonomy" id="124"/>
    <lineage>
        <taxon>Bacteria</taxon>
        <taxon>Pseudomonadati</taxon>
        <taxon>Planctomycetota</taxon>
        <taxon>Planctomycetia</taxon>
        <taxon>Pirellulales</taxon>
        <taxon>Pirellulaceae</taxon>
        <taxon>Blastopirellula</taxon>
    </lineage>
</organism>